<feature type="domain" description="Helix-turn-helix" evidence="1">
    <location>
        <begin position="14"/>
        <end position="60"/>
    </location>
</feature>
<sequence length="70" mass="7841">MLTKSQQPPTVLALRAPEAAQAIGISERMLWDLTDRIPHVKVGRCIVFPIKELQEWLSQNAQTKGGETNE</sequence>
<dbReference type="InParanoid" id="A0A6C2YNT3"/>
<dbReference type="EMBL" id="LR586016">
    <property type="protein sequence ID" value="VIP03096.1"/>
    <property type="molecule type" value="Genomic_DNA"/>
</dbReference>
<keyword evidence="3" id="KW-1185">Reference proteome</keyword>
<gene>
    <name evidence="2" type="ORF">GMBLW1_08640</name>
</gene>
<protein>
    <submittedName>
        <fullName evidence="2">: HTH_17</fullName>
    </submittedName>
</protein>
<accession>A0A6C2YNT3</accession>
<reference evidence="2" key="1">
    <citation type="submission" date="2019-04" db="EMBL/GenBank/DDBJ databases">
        <authorList>
            <consortium name="Science for Life Laboratories"/>
        </authorList>
    </citation>
    <scope>NUCLEOTIDE SEQUENCE</scope>
    <source>
        <strain evidence="2">MBLW1</strain>
    </source>
</reference>
<dbReference type="Pfam" id="PF12728">
    <property type="entry name" value="HTH_17"/>
    <property type="match status" value="1"/>
</dbReference>
<dbReference type="EMBL" id="LR593887">
    <property type="protein sequence ID" value="VTS03375.1"/>
    <property type="molecule type" value="Genomic_DNA"/>
</dbReference>
<evidence type="ECO:0000313" key="2">
    <source>
        <dbReference type="EMBL" id="VIP03096.1"/>
    </source>
</evidence>
<name>A0A6C2YNT3_9BACT</name>
<dbReference type="InterPro" id="IPR041657">
    <property type="entry name" value="HTH_17"/>
</dbReference>
<proteinExistence type="predicted"/>
<dbReference type="AlphaFoldDB" id="A0A6C2YNT3"/>
<dbReference type="KEGG" id="tim:GMBLW1_08640"/>
<evidence type="ECO:0000259" key="1">
    <source>
        <dbReference type="Pfam" id="PF12728"/>
    </source>
</evidence>
<dbReference type="Proteomes" id="UP000464378">
    <property type="component" value="Chromosome"/>
</dbReference>
<organism evidence="2">
    <name type="scientific">Tuwongella immobilis</name>
    <dbReference type="NCBI Taxonomy" id="692036"/>
    <lineage>
        <taxon>Bacteria</taxon>
        <taxon>Pseudomonadati</taxon>
        <taxon>Planctomycetota</taxon>
        <taxon>Planctomycetia</taxon>
        <taxon>Gemmatales</taxon>
        <taxon>Gemmataceae</taxon>
        <taxon>Tuwongella</taxon>
    </lineage>
</organism>
<dbReference type="RefSeq" id="WP_162658203.1">
    <property type="nucleotide sequence ID" value="NZ_LR593887.1"/>
</dbReference>
<evidence type="ECO:0000313" key="3">
    <source>
        <dbReference type="Proteomes" id="UP000464378"/>
    </source>
</evidence>